<keyword evidence="1" id="KW-1277">Toxin-antitoxin system</keyword>
<dbReference type="Pfam" id="PF05016">
    <property type="entry name" value="ParE_toxin"/>
    <property type="match status" value="1"/>
</dbReference>
<evidence type="ECO:0000313" key="3">
    <source>
        <dbReference type="EMBL" id="WDE01657.1"/>
    </source>
</evidence>
<dbReference type="Gene3D" id="3.30.2310.20">
    <property type="entry name" value="RelE-like"/>
    <property type="match status" value="1"/>
</dbReference>
<dbReference type="InterPro" id="IPR028344">
    <property type="entry name" value="ParE1/4"/>
</dbReference>
<dbReference type="Proteomes" id="UP000032568">
    <property type="component" value="Chromosome"/>
</dbReference>
<protein>
    <recommendedName>
        <fullName evidence="2">Toxin</fullName>
    </recommendedName>
</protein>
<evidence type="ECO:0000313" key="4">
    <source>
        <dbReference type="Proteomes" id="UP000032568"/>
    </source>
</evidence>
<sequence>MMASYTLLMSPIAHQDLQKIVQYGSLNWGQAHASQYLSRFKSAFLRLNLSPENGIKRDDIMNNLYVFPVEKHYIFYQILENKIEIIRILHARLDPQRT</sequence>
<proteinExistence type="inferred from homology"/>
<name>A0AAE9YW92_9GAMM</name>
<evidence type="ECO:0000256" key="2">
    <source>
        <dbReference type="PIRNR" id="PIRNR029218"/>
    </source>
</evidence>
<dbReference type="AlphaFoldDB" id="A0AAE9YW92"/>
<dbReference type="RefSeq" id="WP_084692734.1">
    <property type="nucleotide sequence ID" value="NZ_CP059735.1"/>
</dbReference>
<keyword evidence="4" id="KW-1185">Reference proteome</keyword>
<dbReference type="KEGG" id="tact:SG35_014130"/>
<reference evidence="3 4" key="1">
    <citation type="journal article" date="2015" name="Genome Announc.">
        <title>Draft Genome Sequences of Marine Isolates of Thalassomonas viridans and Thalassomonas actiniarum.</title>
        <authorList>
            <person name="Olonade I."/>
            <person name="van Zyl L.J."/>
            <person name="Trindade M."/>
        </authorList>
    </citation>
    <scope>NUCLEOTIDE SEQUENCE [LARGE SCALE GENOMIC DNA]</scope>
    <source>
        <strain evidence="3 4">A5K-106</strain>
    </source>
</reference>
<evidence type="ECO:0000256" key="1">
    <source>
        <dbReference type="ARBA" id="ARBA00022649"/>
    </source>
</evidence>
<accession>A0AAE9YW92</accession>
<dbReference type="InterPro" id="IPR007712">
    <property type="entry name" value="RelE/ParE_toxin"/>
</dbReference>
<reference evidence="3 4" key="2">
    <citation type="journal article" date="2022" name="Mar. Drugs">
        <title>Bioassay-Guided Fractionation Leads to the Detection of Cholic Acid Generated by the Rare Thalassomonas sp.</title>
        <authorList>
            <person name="Pheiffer F."/>
            <person name="Schneider Y.K."/>
            <person name="Hansen E.H."/>
            <person name="Andersen J.H."/>
            <person name="Isaksson J."/>
            <person name="Busche T."/>
            <person name="R C."/>
            <person name="Kalinowski J."/>
            <person name="Zyl L.V."/>
            <person name="Trindade M."/>
        </authorList>
    </citation>
    <scope>NUCLEOTIDE SEQUENCE [LARGE SCALE GENOMIC DNA]</scope>
    <source>
        <strain evidence="3 4">A5K-106</strain>
    </source>
</reference>
<gene>
    <name evidence="3" type="ORF">SG35_014130</name>
</gene>
<organism evidence="3 4">
    <name type="scientific">Thalassomonas actiniarum</name>
    <dbReference type="NCBI Taxonomy" id="485447"/>
    <lineage>
        <taxon>Bacteria</taxon>
        <taxon>Pseudomonadati</taxon>
        <taxon>Pseudomonadota</taxon>
        <taxon>Gammaproteobacteria</taxon>
        <taxon>Alteromonadales</taxon>
        <taxon>Colwelliaceae</taxon>
        <taxon>Thalassomonas</taxon>
    </lineage>
</organism>
<comment type="similarity">
    <text evidence="2">Belongs to the RelE toxin family.</text>
</comment>
<dbReference type="PIRSF" id="PIRSF029218">
    <property type="entry name" value="ParE"/>
    <property type="match status" value="1"/>
</dbReference>
<dbReference type="EMBL" id="CP059735">
    <property type="protein sequence ID" value="WDE01657.1"/>
    <property type="molecule type" value="Genomic_DNA"/>
</dbReference>
<dbReference type="InterPro" id="IPR035093">
    <property type="entry name" value="RelE/ParE_toxin_dom_sf"/>
</dbReference>